<reference evidence="3" key="1">
    <citation type="journal article" date="2014" name="Science">
        <title>Ancient hybridizations among the ancestral genomes of bread wheat.</title>
        <authorList>
            <consortium name="International Wheat Genome Sequencing Consortium,"/>
            <person name="Marcussen T."/>
            <person name="Sandve S.R."/>
            <person name="Heier L."/>
            <person name="Spannagl M."/>
            <person name="Pfeifer M."/>
            <person name="Jakobsen K.S."/>
            <person name="Wulff B.B."/>
            <person name="Steuernagel B."/>
            <person name="Mayer K.F."/>
            <person name="Olsen O.A."/>
        </authorList>
    </citation>
    <scope>NUCLEOTIDE SEQUENCE [LARGE SCALE GENOMIC DNA]</scope>
    <source>
        <strain evidence="3">cv. AL8/78</strain>
    </source>
</reference>
<dbReference type="Gramene" id="AET3Gv20998300.7">
    <property type="protein sequence ID" value="AET3Gv20998300.7"/>
    <property type="gene ID" value="AET3Gv20998300"/>
</dbReference>
<protein>
    <submittedName>
        <fullName evidence="2">Uncharacterized protein</fullName>
    </submittedName>
</protein>
<feature type="compositionally biased region" description="Low complexity" evidence="1">
    <location>
        <begin position="78"/>
        <end position="87"/>
    </location>
</feature>
<reference evidence="2" key="3">
    <citation type="journal article" date="2017" name="Nature">
        <title>Genome sequence of the progenitor of the wheat D genome Aegilops tauschii.</title>
        <authorList>
            <person name="Luo M.C."/>
            <person name="Gu Y.Q."/>
            <person name="Puiu D."/>
            <person name="Wang H."/>
            <person name="Twardziok S.O."/>
            <person name="Deal K.R."/>
            <person name="Huo N."/>
            <person name="Zhu T."/>
            <person name="Wang L."/>
            <person name="Wang Y."/>
            <person name="McGuire P.E."/>
            <person name="Liu S."/>
            <person name="Long H."/>
            <person name="Ramasamy R.K."/>
            <person name="Rodriguez J.C."/>
            <person name="Van S.L."/>
            <person name="Yuan L."/>
            <person name="Wang Z."/>
            <person name="Xia Z."/>
            <person name="Xiao L."/>
            <person name="Anderson O.D."/>
            <person name="Ouyang S."/>
            <person name="Liang Y."/>
            <person name="Zimin A.V."/>
            <person name="Pertea G."/>
            <person name="Qi P."/>
            <person name="Bennetzen J.L."/>
            <person name="Dai X."/>
            <person name="Dawson M.W."/>
            <person name="Muller H.G."/>
            <person name="Kugler K."/>
            <person name="Rivarola-Duarte L."/>
            <person name="Spannagl M."/>
            <person name="Mayer K.F.X."/>
            <person name="Lu F.H."/>
            <person name="Bevan M.W."/>
            <person name="Leroy P."/>
            <person name="Li P."/>
            <person name="You F.M."/>
            <person name="Sun Q."/>
            <person name="Liu Z."/>
            <person name="Lyons E."/>
            <person name="Wicker T."/>
            <person name="Salzberg S.L."/>
            <person name="Devos K.M."/>
            <person name="Dvorak J."/>
        </authorList>
    </citation>
    <scope>NUCLEOTIDE SEQUENCE [LARGE SCALE GENOMIC DNA]</scope>
    <source>
        <strain evidence="2">cv. AL8/78</strain>
    </source>
</reference>
<dbReference type="Proteomes" id="UP000015105">
    <property type="component" value="Chromosome 3D"/>
</dbReference>
<feature type="compositionally biased region" description="Pro residues" evidence="1">
    <location>
        <begin position="65"/>
        <end position="77"/>
    </location>
</feature>
<reference evidence="2" key="5">
    <citation type="journal article" date="2021" name="G3 (Bethesda)">
        <title>Aegilops tauschii genome assembly Aet v5.0 features greater sequence contiguity and improved annotation.</title>
        <authorList>
            <person name="Wang L."/>
            <person name="Zhu T."/>
            <person name="Rodriguez J.C."/>
            <person name="Deal K.R."/>
            <person name="Dubcovsky J."/>
            <person name="McGuire P.E."/>
            <person name="Lux T."/>
            <person name="Spannagl M."/>
            <person name="Mayer K.F.X."/>
            <person name="Baldrich P."/>
            <person name="Meyers B.C."/>
            <person name="Huo N."/>
            <person name="Gu Y.Q."/>
            <person name="Zhou H."/>
            <person name="Devos K.M."/>
            <person name="Bennetzen J.L."/>
            <person name="Unver T."/>
            <person name="Budak H."/>
            <person name="Gulick P.J."/>
            <person name="Galiba G."/>
            <person name="Kalapos B."/>
            <person name="Nelson D.R."/>
            <person name="Li P."/>
            <person name="You F.M."/>
            <person name="Luo M.C."/>
            <person name="Dvorak J."/>
        </authorList>
    </citation>
    <scope>NUCLEOTIDE SEQUENCE [LARGE SCALE GENOMIC DNA]</scope>
    <source>
        <strain evidence="2">cv. AL8/78</strain>
    </source>
</reference>
<dbReference type="PANTHER" id="PTHR47173:SF2">
    <property type="entry name" value="PROTEIN DR1 HOMOLOG ISOFORM X1"/>
    <property type="match status" value="1"/>
</dbReference>
<organism evidence="2 3">
    <name type="scientific">Aegilops tauschii subsp. strangulata</name>
    <name type="common">Goatgrass</name>
    <dbReference type="NCBI Taxonomy" id="200361"/>
    <lineage>
        <taxon>Eukaryota</taxon>
        <taxon>Viridiplantae</taxon>
        <taxon>Streptophyta</taxon>
        <taxon>Embryophyta</taxon>
        <taxon>Tracheophyta</taxon>
        <taxon>Spermatophyta</taxon>
        <taxon>Magnoliopsida</taxon>
        <taxon>Liliopsida</taxon>
        <taxon>Poales</taxon>
        <taxon>Poaceae</taxon>
        <taxon>BOP clade</taxon>
        <taxon>Pooideae</taxon>
        <taxon>Triticodae</taxon>
        <taxon>Triticeae</taxon>
        <taxon>Triticinae</taxon>
        <taxon>Aegilops</taxon>
    </lineage>
</organism>
<proteinExistence type="predicted"/>
<evidence type="ECO:0000256" key="1">
    <source>
        <dbReference type="SAM" id="MobiDB-lite"/>
    </source>
</evidence>
<dbReference type="AlphaFoldDB" id="A0A453GG61"/>
<name>A0A453GG61_AEGTS</name>
<reference evidence="3" key="2">
    <citation type="journal article" date="2017" name="Nat. Plants">
        <title>The Aegilops tauschii genome reveals multiple impacts of transposons.</title>
        <authorList>
            <person name="Zhao G."/>
            <person name="Zou C."/>
            <person name="Li K."/>
            <person name="Wang K."/>
            <person name="Li T."/>
            <person name="Gao L."/>
            <person name="Zhang X."/>
            <person name="Wang H."/>
            <person name="Yang Z."/>
            <person name="Liu X."/>
            <person name="Jiang W."/>
            <person name="Mao L."/>
            <person name="Kong X."/>
            <person name="Jiao Y."/>
            <person name="Jia J."/>
        </authorList>
    </citation>
    <scope>NUCLEOTIDE SEQUENCE [LARGE SCALE GENOMIC DNA]</scope>
    <source>
        <strain evidence="3">cv. AL8/78</strain>
    </source>
</reference>
<dbReference type="InterPro" id="IPR044255">
    <property type="entry name" value="Dr1-like"/>
</dbReference>
<keyword evidence="3" id="KW-1185">Reference proteome</keyword>
<feature type="region of interest" description="Disordered" evidence="1">
    <location>
        <begin position="1"/>
        <end position="105"/>
    </location>
</feature>
<evidence type="ECO:0000313" key="2">
    <source>
        <dbReference type="EnsemblPlants" id="AET3Gv20998300.7"/>
    </source>
</evidence>
<accession>A0A453GG61</accession>
<dbReference type="EnsemblPlants" id="AET3Gv20998300.7">
    <property type="protein sequence ID" value="AET3Gv20998300.7"/>
    <property type="gene ID" value="AET3Gv20998300"/>
</dbReference>
<reference evidence="2" key="4">
    <citation type="submission" date="2019-03" db="UniProtKB">
        <authorList>
            <consortium name="EnsemblPlants"/>
        </authorList>
    </citation>
    <scope>IDENTIFICATION</scope>
</reference>
<evidence type="ECO:0000313" key="3">
    <source>
        <dbReference type="Proteomes" id="UP000015105"/>
    </source>
</evidence>
<dbReference type="PANTHER" id="PTHR47173">
    <property type="entry name" value="PROTEIN DR1 HOMOLOG"/>
    <property type="match status" value="1"/>
</dbReference>
<sequence>SPKATKFTGIEMTEEEAVAEQQRMFAEARARMNNGAAKPKEPALEPQNQPQQPPQPHLQLHPQAQQPPQPQPQPPELQQPQPLTQLQAEHGLNWTVSGSEHVASL</sequence>